<comment type="caution">
    <text evidence="1">The sequence shown here is derived from an EMBL/GenBank/DDBJ whole genome shotgun (WGS) entry which is preliminary data.</text>
</comment>
<sequence length="420" mass="46851">MIILDTCILEKVPFDSTSADLLKTIQTSGVDVVAVPDIVMIELTSHRVVPQREKHEKAVQAVENFAKSLPWPAKAPKPTLDLDRLALHWQKRWEEVVTVIPTSPAALREGIRRESMALPPCKRVEASGDTHKIGGRDAAIWLTAGTSYPYPMDGDVDNLSNFVHLTTFTELISRFAARSEVDETVALKSLTSPESEKAVLRAARMAFGIHHRRPTLPFDVSVIRKDIVKYEDVSADDLVTVMAHGFRQAPKLRLDAVRDLTAHQIGDHVWCSVTARWLLAGLVSGERVGEPSKYWRDLILPAATTWETRVLFSPTQPGTPLTVLRRWPPQCATPAEFASMPELPSMAEAEMEWRKTQRAESVRGSQFVQDLLGEIGDTPLSELRDGGLPYTGALARKSAIERQFRNMMMHQGPPDLDEDE</sequence>
<dbReference type="Proteomes" id="UP000471293">
    <property type="component" value="Unassembled WGS sequence"/>
</dbReference>
<dbReference type="EMBL" id="JAAGLQ010000686">
    <property type="protein sequence ID" value="NEA20180.1"/>
    <property type="molecule type" value="Genomic_DNA"/>
</dbReference>
<organism evidence="1 2">
    <name type="scientific">Streptomyces halstedii</name>
    <dbReference type="NCBI Taxonomy" id="1944"/>
    <lineage>
        <taxon>Bacteria</taxon>
        <taxon>Bacillati</taxon>
        <taxon>Actinomycetota</taxon>
        <taxon>Actinomycetes</taxon>
        <taxon>Kitasatosporales</taxon>
        <taxon>Streptomycetaceae</taxon>
        <taxon>Streptomyces</taxon>
    </lineage>
</organism>
<name>A0A6N9U8K4_STRHA</name>
<dbReference type="AlphaFoldDB" id="A0A6N9U8K4"/>
<evidence type="ECO:0000313" key="2">
    <source>
        <dbReference type="Proteomes" id="UP000471293"/>
    </source>
</evidence>
<accession>A0A6N9U8K4</accession>
<dbReference type="RefSeq" id="WP_164349893.1">
    <property type="nucleotide sequence ID" value="NZ_JAAGLQ010000686.1"/>
</dbReference>
<proteinExistence type="predicted"/>
<protein>
    <submittedName>
        <fullName evidence="1">DUF4935 domain-containing protein</fullName>
    </submittedName>
</protein>
<reference evidence="1 2" key="1">
    <citation type="submission" date="2020-01" db="EMBL/GenBank/DDBJ databases">
        <title>Insect and environment-associated Actinomycetes.</title>
        <authorList>
            <person name="Currrie C."/>
            <person name="Chevrette M."/>
            <person name="Carlson C."/>
            <person name="Stubbendieck R."/>
            <person name="Wendt-Pienkowski E."/>
        </authorList>
    </citation>
    <scope>NUCLEOTIDE SEQUENCE [LARGE SCALE GENOMIC DNA]</scope>
    <source>
        <strain evidence="1 2">SID11342</strain>
    </source>
</reference>
<gene>
    <name evidence="1" type="ORF">G3I29_32960</name>
</gene>
<evidence type="ECO:0000313" key="1">
    <source>
        <dbReference type="EMBL" id="NEA20180.1"/>
    </source>
</evidence>